<evidence type="ECO:0000259" key="1">
    <source>
        <dbReference type="Pfam" id="PF19518"/>
    </source>
</evidence>
<dbReference type="PANTHER" id="PTHR46005">
    <property type="entry name" value="RHO GTPASE-ACTIVATING PROTEIN 190"/>
    <property type="match status" value="1"/>
</dbReference>
<keyword evidence="3" id="KW-1185">Reference proteome</keyword>
<evidence type="ECO:0000313" key="3">
    <source>
        <dbReference type="Proteomes" id="UP001163046"/>
    </source>
</evidence>
<proteinExistence type="predicted"/>
<dbReference type="GO" id="GO:0005829">
    <property type="term" value="C:cytosol"/>
    <property type="evidence" value="ECO:0007669"/>
    <property type="project" value="TreeGrafter"/>
</dbReference>
<dbReference type="AlphaFoldDB" id="A0A9W9YW58"/>
<gene>
    <name evidence="2" type="ORF">OS493_031329</name>
</gene>
<organism evidence="2 3">
    <name type="scientific">Desmophyllum pertusum</name>
    <dbReference type="NCBI Taxonomy" id="174260"/>
    <lineage>
        <taxon>Eukaryota</taxon>
        <taxon>Metazoa</taxon>
        <taxon>Cnidaria</taxon>
        <taxon>Anthozoa</taxon>
        <taxon>Hexacorallia</taxon>
        <taxon>Scleractinia</taxon>
        <taxon>Caryophylliina</taxon>
        <taxon>Caryophylliidae</taxon>
        <taxon>Desmophyllum</taxon>
    </lineage>
</organism>
<protein>
    <recommendedName>
        <fullName evidence="1">Rho GTPase-activating protein pG1 and pG2 domain-containing protein</fullName>
    </recommendedName>
</protein>
<dbReference type="InterPro" id="IPR051978">
    <property type="entry name" value="Rho-GAP_domain"/>
</dbReference>
<dbReference type="GO" id="GO:0007266">
    <property type="term" value="P:Rho protein signal transduction"/>
    <property type="evidence" value="ECO:0007669"/>
    <property type="project" value="TreeGrafter"/>
</dbReference>
<dbReference type="InterPro" id="IPR045786">
    <property type="entry name" value="RhoGAP_pG1_pG2"/>
</dbReference>
<sequence>MYDSVDDSNGNPMQPPPTTYLVLARNPNNDDIIHQLRREGQELASRYNATFIDLPVARFSPGKMIHETQVVDAMRGLLEDLKQQAHTNLSIEDLKESEPDLK</sequence>
<dbReference type="EMBL" id="MU826861">
    <property type="protein sequence ID" value="KAJ7370593.1"/>
    <property type="molecule type" value="Genomic_DNA"/>
</dbReference>
<dbReference type="Proteomes" id="UP001163046">
    <property type="component" value="Unassembled WGS sequence"/>
</dbReference>
<dbReference type="Pfam" id="PF19518">
    <property type="entry name" value="RhoGAP_pG1_pG2"/>
    <property type="match status" value="1"/>
</dbReference>
<name>A0A9W9YW58_9CNID</name>
<comment type="caution">
    <text evidence="2">The sequence shown here is derived from an EMBL/GenBank/DDBJ whole genome shotgun (WGS) entry which is preliminary data.</text>
</comment>
<dbReference type="GO" id="GO:0005096">
    <property type="term" value="F:GTPase activator activity"/>
    <property type="evidence" value="ECO:0007669"/>
    <property type="project" value="TreeGrafter"/>
</dbReference>
<accession>A0A9W9YW58</accession>
<dbReference type="PANTHER" id="PTHR46005:SF4">
    <property type="entry name" value="RHO GTPASE-ACTIVATING PROTEIN 190"/>
    <property type="match status" value="1"/>
</dbReference>
<feature type="domain" description="Rho GTPase-activating protein pG1 and pG2" evidence="1">
    <location>
        <begin position="16"/>
        <end position="96"/>
    </location>
</feature>
<dbReference type="GO" id="GO:0008361">
    <property type="term" value="P:regulation of cell size"/>
    <property type="evidence" value="ECO:0007669"/>
    <property type="project" value="TreeGrafter"/>
</dbReference>
<evidence type="ECO:0000313" key="2">
    <source>
        <dbReference type="EMBL" id="KAJ7370593.1"/>
    </source>
</evidence>
<reference evidence="2" key="1">
    <citation type="submission" date="2023-01" db="EMBL/GenBank/DDBJ databases">
        <title>Genome assembly of the deep-sea coral Lophelia pertusa.</title>
        <authorList>
            <person name="Herrera S."/>
            <person name="Cordes E."/>
        </authorList>
    </citation>
    <scope>NUCLEOTIDE SEQUENCE</scope>
    <source>
        <strain evidence="2">USNM1676648</strain>
        <tissue evidence="2">Polyp</tissue>
    </source>
</reference>